<evidence type="ECO:0000313" key="2">
    <source>
        <dbReference type="EMBL" id="EFQ23158.1"/>
    </source>
</evidence>
<protein>
    <submittedName>
        <fullName evidence="2">B3/4 domain protein</fullName>
    </submittedName>
</protein>
<dbReference type="InterPro" id="IPR020825">
    <property type="entry name" value="Phe-tRNA_synthase-like_B3/B4"/>
</dbReference>
<keyword evidence="3" id="KW-1185">Reference proteome</keyword>
<dbReference type="Proteomes" id="UP000005096">
    <property type="component" value="Chromosome"/>
</dbReference>
<dbReference type="HOGENOM" id="CLU_076869_0_0_0"/>
<reference evidence="2 3" key="1">
    <citation type="journal article" date="2010" name="Stand. Genomic Sci.">
        <title>Non-contiguous finished genome sequence of Aminomonas paucivorans type strain (GLU-3).</title>
        <authorList>
            <person name="Pitluck S."/>
            <person name="Yasawong M."/>
            <person name="Held B."/>
            <person name="Lapidus A."/>
            <person name="Nolan M."/>
            <person name="Copeland A."/>
            <person name="Lucas S."/>
            <person name="Del Rio T.G."/>
            <person name="Tice H."/>
            <person name="Cheng J.F."/>
            <person name="Chertkov O."/>
            <person name="Goodwin L."/>
            <person name="Tapia R."/>
            <person name="Han C."/>
            <person name="Liolios K."/>
            <person name="Ivanova N."/>
            <person name="Mavromatis K."/>
            <person name="Ovchinnikova G."/>
            <person name="Pati A."/>
            <person name="Chen A."/>
            <person name="Palaniappan K."/>
            <person name="Land M."/>
            <person name="Hauser L."/>
            <person name="Chang Y.J."/>
            <person name="Jeffries C.D."/>
            <person name="Pukall R."/>
            <person name="Spring S."/>
            <person name="Rohde M."/>
            <person name="Sikorski J."/>
            <person name="Goker M."/>
            <person name="Woyke T."/>
            <person name="Bristow J."/>
            <person name="Eisen J.A."/>
            <person name="Markowitz V."/>
            <person name="Hugenholtz P."/>
            <person name="Kyrpides N.C."/>
            <person name="Klenk H.P."/>
        </authorList>
    </citation>
    <scope>NUCLEOTIDE SEQUENCE [LARGE SCALE GENOMIC DNA]</scope>
    <source>
        <strain evidence="2 3">DSM 12260</strain>
    </source>
</reference>
<dbReference type="GO" id="GO:0003723">
    <property type="term" value="F:RNA binding"/>
    <property type="evidence" value="ECO:0007669"/>
    <property type="project" value="InterPro"/>
</dbReference>
<gene>
    <name evidence="2" type="ORF">Apau_0730</name>
</gene>
<dbReference type="InterPro" id="IPR005146">
    <property type="entry name" value="B3/B4_tRNA-bd"/>
</dbReference>
<evidence type="ECO:0000313" key="3">
    <source>
        <dbReference type="Proteomes" id="UP000005096"/>
    </source>
</evidence>
<evidence type="ECO:0000259" key="1">
    <source>
        <dbReference type="SMART" id="SM00873"/>
    </source>
</evidence>
<feature type="domain" description="B3/B4 tRNA-binding" evidence="1">
    <location>
        <begin position="60"/>
        <end position="217"/>
    </location>
</feature>
<dbReference type="PaxDb" id="584708-Apau_0730"/>
<dbReference type="PANTHER" id="PTHR39209:SF2">
    <property type="entry name" value="CYTOPLASMIC PROTEIN"/>
    <property type="match status" value="1"/>
</dbReference>
<dbReference type="EMBL" id="CM001022">
    <property type="protein sequence ID" value="EFQ23158.1"/>
    <property type="molecule type" value="Genomic_DNA"/>
</dbReference>
<dbReference type="PANTHER" id="PTHR39209">
    <property type="match status" value="1"/>
</dbReference>
<dbReference type="SUPFAM" id="SSF56037">
    <property type="entry name" value="PheT/TilS domain"/>
    <property type="match status" value="1"/>
</dbReference>
<dbReference type="GO" id="GO:0004826">
    <property type="term" value="F:phenylalanine-tRNA ligase activity"/>
    <property type="evidence" value="ECO:0007669"/>
    <property type="project" value="InterPro"/>
</dbReference>
<dbReference type="RefSeq" id="WP_006300322.1">
    <property type="nucleotide sequence ID" value="NZ_CM001022.1"/>
</dbReference>
<name>E3CV01_9BACT</name>
<dbReference type="eggNOG" id="COG3382">
    <property type="taxonomic scope" value="Bacteria"/>
</dbReference>
<sequence length="234" mass="25966">MNYEVDAAVFERFPGFRRAVVVARDLDNAREVPELEATLRGLEEALRSEPGDPLADPRLTAWMEAFRALELNPKKFPPSVVNLVKRVRGGKPLPFVNPLVALFNCASLEHRIPCGGDDLKVVTGNLALRFASGDETYRPLGQPEATEHPRPGEVVYLDTDSGEVFCRAWCWKNGDVSKILPATREVAINLDGMEPVSLPDLERAAQILAEQIQSLLGGRTEIHLLTPEQRSFEL</sequence>
<dbReference type="OrthoDB" id="276580at2"/>
<dbReference type="STRING" id="584708.Apau_0730"/>
<organism evidence="2 3">
    <name type="scientific">Aminomonas paucivorans DSM 12260</name>
    <dbReference type="NCBI Taxonomy" id="584708"/>
    <lineage>
        <taxon>Bacteria</taxon>
        <taxon>Thermotogati</taxon>
        <taxon>Synergistota</taxon>
        <taxon>Synergistia</taxon>
        <taxon>Synergistales</taxon>
        <taxon>Synergistaceae</taxon>
        <taxon>Aminomonas</taxon>
    </lineage>
</organism>
<dbReference type="SMART" id="SM00873">
    <property type="entry name" value="B3_4"/>
    <property type="match status" value="1"/>
</dbReference>
<accession>E3CV01</accession>
<dbReference type="AlphaFoldDB" id="E3CV01"/>
<dbReference type="Pfam" id="PF03483">
    <property type="entry name" value="B3_4"/>
    <property type="match status" value="1"/>
</dbReference>
<proteinExistence type="predicted"/>
<dbReference type="Gene3D" id="3.50.40.10">
    <property type="entry name" value="Phenylalanyl-trna Synthetase, Chain B, domain 3"/>
    <property type="match status" value="1"/>
</dbReference>